<dbReference type="VEuPathDB" id="FungiDB:GMDG_04339"/>
<dbReference type="InterPro" id="IPR011990">
    <property type="entry name" value="TPR-like_helical_dom_sf"/>
</dbReference>
<dbReference type="HOGENOM" id="CLU_2623037_0_0_1"/>
<dbReference type="AlphaFoldDB" id="L8GAD3"/>
<reference evidence="2" key="1">
    <citation type="submission" date="2010-09" db="EMBL/GenBank/DDBJ databases">
        <title>The genome sequence of Geomyces destructans 20631-21.</title>
        <authorList>
            <consortium name="The Broad Institute Genome Sequencing Platform"/>
            <person name="Cuomo C.A."/>
            <person name="Blehert D.S."/>
            <person name="Lorch J.M."/>
            <person name="Young S.K."/>
            <person name="Zeng Q."/>
            <person name="Gargeya S."/>
            <person name="Fitzgerald M."/>
            <person name="Haas B."/>
            <person name="Abouelleil A."/>
            <person name="Alvarado L."/>
            <person name="Arachchi H.M."/>
            <person name="Berlin A."/>
            <person name="Brown A."/>
            <person name="Chapman S.B."/>
            <person name="Chen Z."/>
            <person name="Dunbar C."/>
            <person name="Freedman E."/>
            <person name="Gearin G."/>
            <person name="Gellesch M."/>
            <person name="Goldberg J."/>
            <person name="Griggs A."/>
            <person name="Gujja S."/>
            <person name="Heiman D."/>
            <person name="Howarth C."/>
            <person name="Larson L."/>
            <person name="Lui A."/>
            <person name="MacDonald P.J.P."/>
            <person name="Montmayeur A."/>
            <person name="Murphy C."/>
            <person name="Neiman D."/>
            <person name="Pearson M."/>
            <person name="Priest M."/>
            <person name="Roberts A."/>
            <person name="Saif S."/>
            <person name="Shea T."/>
            <person name="Shenoy N."/>
            <person name="Sisk P."/>
            <person name="Stolte C."/>
            <person name="Sykes S."/>
            <person name="Wortman J."/>
            <person name="Nusbaum C."/>
            <person name="Birren B."/>
        </authorList>
    </citation>
    <scope>NUCLEOTIDE SEQUENCE [LARGE SCALE GENOMIC DNA]</scope>
    <source>
        <strain evidence="2">ATCC MYA-4855 / 20631-21</strain>
    </source>
</reference>
<dbReference type="EMBL" id="GL573245">
    <property type="protein sequence ID" value="ELR09859.1"/>
    <property type="molecule type" value="Genomic_DNA"/>
</dbReference>
<protein>
    <submittedName>
        <fullName evidence="1">Uncharacterized protein</fullName>
    </submittedName>
</protein>
<keyword evidence="2" id="KW-1185">Reference proteome</keyword>
<accession>L8GAD3</accession>
<evidence type="ECO:0000313" key="1">
    <source>
        <dbReference type="EMBL" id="ELR09859.1"/>
    </source>
</evidence>
<organism evidence="1 2">
    <name type="scientific">Pseudogymnoascus destructans (strain ATCC MYA-4855 / 20631-21)</name>
    <name type="common">Bat white-nose syndrome fungus</name>
    <name type="synonym">Geomyces destructans</name>
    <dbReference type="NCBI Taxonomy" id="658429"/>
    <lineage>
        <taxon>Eukaryota</taxon>
        <taxon>Fungi</taxon>
        <taxon>Dikarya</taxon>
        <taxon>Ascomycota</taxon>
        <taxon>Pezizomycotina</taxon>
        <taxon>Leotiomycetes</taxon>
        <taxon>Thelebolales</taxon>
        <taxon>Thelebolaceae</taxon>
        <taxon>Pseudogymnoascus</taxon>
    </lineage>
</organism>
<evidence type="ECO:0000313" key="2">
    <source>
        <dbReference type="Proteomes" id="UP000011064"/>
    </source>
</evidence>
<dbReference type="InParanoid" id="L8GAD3"/>
<gene>
    <name evidence="1" type="ORF">GMDG_04339</name>
</gene>
<sequence>MNNLGIVLEKQGKYDEAELMYRNSASDNPMMLNTENYQLNNGDTYDLATGSIPVPIRGSDPETLLVSVRSLELQNRSF</sequence>
<dbReference type="Proteomes" id="UP000011064">
    <property type="component" value="Unassembled WGS sequence"/>
</dbReference>
<dbReference type="Gene3D" id="1.25.40.10">
    <property type="entry name" value="Tetratricopeptide repeat domain"/>
    <property type="match status" value="1"/>
</dbReference>
<proteinExistence type="predicted"/>
<name>L8GAD3_PSED2</name>